<feature type="non-terminal residue" evidence="1">
    <location>
        <position position="122"/>
    </location>
</feature>
<name>A0A0L0F4C4_9EUKA</name>
<protein>
    <submittedName>
        <fullName evidence="1">Uncharacterized protein</fullName>
    </submittedName>
</protein>
<keyword evidence="2" id="KW-1185">Reference proteome</keyword>
<reference evidence="1 2" key="1">
    <citation type="submission" date="2011-02" db="EMBL/GenBank/DDBJ databases">
        <title>The Genome Sequence of Sphaeroforma arctica JP610.</title>
        <authorList>
            <consortium name="The Broad Institute Genome Sequencing Platform"/>
            <person name="Russ C."/>
            <person name="Cuomo C."/>
            <person name="Young S.K."/>
            <person name="Zeng Q."/>
            <person name="Gargeya S."/>
            <person name="Alvarado L."/>
            <person name="Berlin A."/>
            <person name="Chapman S.B."/>
            <person name="Chen Z."/>
            <person name="Freedman E."/>
            <person name="Gellesch M."/>
            <person name="Goldberg J."/>
            <person name="Griggs A."/>
            <person name="Gujja S."/>
            <person name="Heilman E."/>
            <person name="Heiman D."/>
            <person name="Howarth C."/>
            <person name="Mehta T."/>
            <person name="Neiman D."/>
            <person name="Pearson M."/>
            <person name="Roberts A."/>
            <person name="Saif S."/>
            <person name="Shea T."/>
            <person name="Shenoy N."/>
            <person name="Sisk P."/>
            <person name="Stolte C."/>
            <person name="Sykes S."/>
            <person name="White J."/>
            <person name="Yandava C."/>
            <person name="Burger G."/>
            <person name="Gray M.W."/>
            <person name="Holland P.W.H."/>
            <person name="King N."/>
            <person name="Lang F.B.F."/>
            <person name="Roger A.J."/>
            <person name="Ruiz-Trillo I."/>
            <person name="Haas B."/>
            <person name="Nusbaum C."/>
            <person name="Birren B."/>
        </authorList>
    </citation>
    <scope>NUCLEOTIDE SEQUENCE [LARGE SCALE GENOMIC DNA]</scope>
    <source>
        <strain evidence="1 2">JP610</strain>
    </source>
</reference>
<evidence type="ECO:0000313" key="1">
    <source>
        <dbReference type="EMBL" id="KNC71471.1"/>
    </source>
</evidence>
<dbReference type="AlphaFoldDB" id="A0A0L0F4C4"/>
<dbReference type="RefSeq" id="XP_014145373.1">
    <property type="nucleotide sequence ID" value="XM_014289898.1"/>
</dbReference>
<proteinExistence type="predicted"/>
<dbReference type="GeneID" id="25916492"/>
<sequence>SSTRKSGAVTTVTKVETITEKPKVAPKLSPISELKAVWKTNVAKSLPVKKLKIDAKTPAIAIKDVPESSALVVKKVVKPPADWQRIWDLIWELRADRTAVVDYMGSEAISEADLPKDVKDFQ</sequence>
<organism evidence="1 2">
    <name type="scientific">Sphaeroforma arctica JP610</name>
    <dbReference type="NCBI Taxonomy" id="667725"/>
    <lineage>
        <taxon>Eukaryota</taxon>
        <taxon>Ichthyosporea</taxon>
        <taxon>Ichthyophonida</taxon>
        <taxon>Sphaeroforma</taxon>
    </lineage>
</organism>
<accession>A0A0L0F4C4</accession>
<dbReference type="Proteomes" id="UP000054560">
    <property type="component" value="Unassembled WGS sequence"/>
</dbReference>
<feature type="non-terminal residue" evidence="1">
    <location>
        <position position="1"/>
    </location>
</feature>
<dbReference type="EMBL" id="KQ248744">
    <property type="protein sequence ID" value="KNC71471.1"/>
    <property type="molecule type" value="Genomic_DNA"/>
</dbReference>
<evidence type="ECO:0000313" key="2">
    <source>
        <dbReference type="Proteomes" id="UP000054560"/>
    </source>
</evidence>
<gene>
    <name evidence="1" type="ORF">SARC_15988</name>
</gene>